<dbReference type="EMBL" id="SOPW01000001">
    <property type="protein sequence ID" value="TFB24828.1"/>
    <property type="molecule type" value="Genomic_DNA"/>
</dbReference>
<organism evidence="1 2">
    <name type="scientific">Filobacillus milosensis</name>
    <dbReference type="NCBI Taxonomy" id="94137"/>
    <lineage>
        <taxon>Bacteria</taxon>
        <taxon>Bacillati</taxon>
        <taxon>Bacillota</taxon>
        <taxon>Bacilli</taxon>
        <taxon>Bacillales</taxon>
        <taxon>Bacillaceae</taxon>
        <taxon>Filobacillus</taxon>
    </lineage>
</organism>
<dbReference type="GO" id="GO:0032259">
    <property type="term" value="P:methylation"/>
    <property type="evidence" value="ECO:0007669"/>
    <property type="project" value="UniProtKB-KW"/>
</dbReference>
<proteinExistence type="predicted"/>
<dbReference type="Pfam" id="PF04816">
    <property type="entry name" value="TrmK"/>
    <property type="match status" value="1"/>
</dbReference>
<keyword evidence="2" id="KW-1185">Reference proteome</keyword>
<dbReference type="PIRSF" id="PIRSF018637">
    <property type="entry name" value="TrmK"/>
    <property type="match status" value="1"/>
</dbReference>
<dbReference type="PANTHER" id="PTHR38451">
    <property type="entry name" value="TRNA (ADENINE(22)-N(1))-METHYLTRANSFERASE"/>
    <property type="match status" value="1"/>
</dbReference>
<reference evidence="1 2" key="1">
    <citation type="submission" date="2019-03" db="EMBL/GenBank/DDBJ databases">
        <authorList>
            <person name="He R.-H."/>
        </authorList>
    </citation>
    <scope>NUCLEOTIDE SEQUENCE [LARGE SCALE GENOMIC DNA]</scope>
    <source>
        <strain evidence="2">SH 714</strain>
    </source>
</reference>
<name>A0A4Y8ISB8_9BACI</name>
<accession>A0A4Y8ISB8</accession>
<dbReference type="Gene3D" id="1.10.287.1890">
    <property type="match status" value="1"/>
</dbReference>
<evidence type="ECO:0000313" key="2">
    <source>
        <dbReference type="Proteomes" id="UP000297975"/>
    </source>
</evidence>
<comment type="caution">
    <text evidence="1">The sequence shown here is derived from an EMBL/GenBank/DDBJ whole genome shotgun (WGS) entry which is preliminary data.</text>
</comment>
<dbReference type="OrthoDB" id="5881184at2"/>
<dbReference type="AlphaFoldDB" id="A0A4Y8ISB8"/>
<gene>
    <name evidence="1" type="ORF">E3U55_00100</name>
</gene>
<evidence type="ECO:0000313" key="1">
    <source>
        <dbReference type="EMBL" id="TFB24828.1"/>
    </source>
</evidence>
<dbReference type="Proteomes" id="UP000297975">
    <property type="component" value="Unassembled WGS sequence"/>
</dbReference>
<keyword evidence="1" id="KW-0808">Transferase</keyword>
<dbReference type="InterPro" id="IPR029063">
    <property type="entry name" value="SAM-dependent_MTases_sf"/>
</dbReference>
<dbReference type="RefSeq" id="WP_134338278.1">
    <property type="nucleotide sequence ID" value="NZ_SOPW01000001.1"/>
</dbReference>
<sequence>MNELLSKRLRRVAYYIHDDIKVIADIGSDHAYLPCYVCLQNPDLFAIAGEVNEGPYLAAKKQVEKYELENQIDVRLGDGLSVLDKGEADCITIAGMGGTLIAKILADGKDKLPHVKRLVLQPNIDAHAIREFAVEEKYEIIAEEIIDDEGYIYEILVLEPTINMVNYSEKEMYLGPHLIENKNEVFYEKWQHVLNKKYKIIDQMKNAQNINYEKIDYFSKQVQWIEEEIENDNNS</sequence>
<keyword evidence="1" id="KW-0489">Methyltransferase</keyword>
<dbReference type="PANTHER" id="PTHR38451:SF1">
    <property type="entry name" value="TRNA (ADENINE(22)-N(1))-METHYLTRANSFERASE"/>
    <property type="match status" value="1"/>
</dbReference>
<protein>
    <submittedName>
        <fullName evidence="1">tRNA (Adenine(22)-N(1))-methyltransferase TrmK</fullName>
    </submittedName>
</protein>
<dbReference type="GO" id="GO:0160105">
    <property type="term" value="F:tRNA (adenine(22)-N1)-methyltransferase activity"/>
    <property type="evidence" value="ECO:0007669"/>
    <property type="project" value="InterPro"/>
</dbReference>
<dbReference type="InterPro" id="IPR006901">
    <property type="entry name" value="TrmK"/>
</dbReference>
<dbReference type="SUPFAM" id="SSF53335">
    <property type="entry name" value="S-adenosyl-L-methionine-dependent methyltransferases"/>
    <property type="match status" value="1"/>
</dbReference>
<dbReference type="Gene3D" id="3.40.50.150">
    <property type="entry name" value="Vaccinia Virus protein VP39"/>
    <property type="match status" value="1"/>
</dbReference>